<dbReference type="InterPro" id="IPR036390">
    <property type="entry name" value="WH_DNA-bd_sf"/>
</dbReference>
<reference evidence="5 6" key="1">
    <citation type="submission" date="2018-09" db="EMBL/GenBank/DDBJ databases">
        <title>Glutamicibacter mishrai S5-52T (LMG 29155T = KCTC 39846T).</title>
        <authorList>
            <person name="Das S.K."/>
        </authorList>
    </citation>
    <scope>NUCLEOTIDE SEQUENCE [LARGE SCALE GENOMIC DNA]</scope>
    <source>
        <strain evidence="5 6">S5-52</strain>
    </source>
</reference>
<dbReference type="Gene3D" id="1.20.120.530">
    <property type="entry name" value="GntR ligand-binding domain-like"/>
    <property type="match status" value="1"/>
</dbReference>
<dbReference type="PROSITE" id="PS50949">
    <property type="entry name" value="HTH_GNTR"/>
    <property type="match status" value="1"/>
</dbReference>
<sequence length="228" mass="24343">MKPNLASSLVDHLRERISSGDIAAGEKLPSENTLIASHGVSRTVVREAITRLQTEGLIYTRRGAGSFALTPPPESSPESQTLIPRTLAERRQLIEYRLGFETEAAAGAALMASEEDLSAMDAALQGFEASLGNASVSMNCDFQFHLAVARATGNPYFSQAVQSFGPAMIAMPRRRLDSSDSLPSGRLDSVAAEHRTIHQAIAAGNPQLASAAMRIHLSNSMARLQAEA</sequence>
<dbReference type="CDD" id="cd07377">
    <property type="entry name" value="WHTH_GntR"/>
    <property type="match status" value="1"/>
</dbReference>
<feature type="domain" description="HTH gntR-type" evidence="4">
    <location>
        <begin position="3"/>
        <end position="71"/>
    </location>
</feature>
<dbReference type="Proteomes" id="UP000502331">
    <property type="component" value="Chromosome"/>
</dbReference>
<dbReference type="RefSeq" id="WP_172511501.1">
    <property type="nucleotide sequence ID" value="NZ_CP032549.1"/>
</dbReference>
<dbReference type="PANTHER" id="PTHR43537:SF44">
    <property type="entry name" value="GNTR FAMILY REGULATORY PROTEIN"/>
    <property type="match status" value="1"/>
</dbReference>
<protein>
    <submittedName>
        <fullName evidence="5">FadR family transcriptional regulator</fullName>
    </submittedName>
</protein>
<evidence type="ECO:0000256" key="3">
    <source>
        <dbReference type="ARBA" id="ARBA00023163"/>
    </source>
</evidence>
<dbReference type="SMART" id="SM00895">
    <property type="entry name" value="FCD"/>
    <property type="match status" value="1"/>
</dbReference>
<evidence type="ECO:0000313" key="5">
    <source>
        <dbReference type="EMBL" id="QIV86590.1"/>
    </source>
</evidence>
<evidence type="ECO:0000256" key="2">
    <source>
        <dbReference type="ARBA" id="ARBA00023125"/>
    </source>
</evidence>
<evidence type="ECO:0000313" key="6">
    <source>
        <dbReference type="Proteomes" id="UP000502331"/>
    </source>
</evidence>
<dbReference type="GO" id="GO:0003677">
    <property type="term" value="F:DNA binding"/>
    <property type="evidence" value="ECO:0007669"/>
    <property type="project" value="UniProtKB-KW"/>
</dbReference>
<dbReference type="EMBL" id="CP032549">
    <property type="protein sequence ID" value="QIV86590.1"/>
    <property type="molecule type" value="Genomic_DNA"/>
</dbReference>
<evidence type="ECO:0000256" key="1">
    <source>
        <dbReference type="ARBA" id="ARBA00023015"/>
    </source>
</evidence>
<dbReference type="Pfam" id="PF00392">
    <property type="entry name" value="GntR"/>
    <property type="match status" value="1"/>
</dbReference>
<keyword evidence="2" id="KW-0238">DNA-binding</keyword>
<keyword evidence="6" id="KW-1185">Reference proteome</keyword>
<dbReference type="PANTHER" id="PTHR43537">
    <property type="entry name" value="TRANSCRIPTIONAL REGULATOR, GNTR FAMILY"/>
    <property type="match status" value="1"/>
</dbReference>
<evidence type="ECO:0000259" key="4">
    <source>
        <dbReference type="PROSITE" id="PS50949"/>
    </source>
</evidence>
<dbReference type="SUPFAM" id="SSF48008">
    <property type="entry name" value="GntR ligand-binding domain-like"/>
    <property type="match status" value="1"/>
</dbReference>
<dbReference type="Gene3D" id="1.10.10.10">
    <property type="entry name" value="Winged helix-like DNA-binding domain superfamily/Winged helix DNA-binding domain"/>
    <property type="match status" value="1"/>
</dbReference>
<name>A0A6H0SHE3_9MICC</name>
<dbReference type="InterPro" id="IPR000524">
    <property type="entry name" value="Tscrpt_reg_HTH_GntR"/>
</dbReference>
<dbReference type="Pfam" id="PF07729">
    <property type="entry name" value="FCD"/>
    <property type="match status" value="1"/>
</dbReference>
<dbReference type="GO" id="GO:0003700">
    <property type="term" value="F:DNA-binding transcription factor activity"/>
    <property type="evidence" value="ECO:0007669"/>
    <property type="project" value="InterPro"/>
</dbReference>
<keyword evidence="1" id="KW-0805">Transcription regulation</keyword>
<dbReference type="SUPFAM" id="SSF46785">
    <property type="entry name" value="Winged helix' DNA-binding domain"/>
    <property type="match status" value="1"/>
</dbReference>
<dbReference type="InterPro" id="IPR036388">
    <property type="entry name" value="WH-like_DNA-bd_sf"/>
</dbReference>
<gene>
    <name evidence="5" type="ORF">D3791_05280</name>
</gene>
<dbReference type="InterPro" id="IPR011711">
    <property type="entry name" value="GntR_C"/>
</dbReference>
<dbReference type="SMART" id="SM00345">
    <property type="entry name" value="HTH_GNTR"/>
    <property type="match status" value="1"/>
</dbReference>
<dbReference type="PRINTS" id="PR00035">
    <property type="entry name" value="HTHGNTR"/>
</dbReference>
<keyword evidence="3" id="KW-0804">Transcription</keyword>
<dbReference type="AlphaFoldDB" id="A0A6H0SHE3"/>
<accession>A0A6H0SHE3</accession>
<organism evidence="5 6">
    <name type="scientific">Glutamicibacter mishrai</name>
    <dbReference type="NCBI Taxonomy" id="1775880"/>
    <lineage>
        <taxon>Bacteria</taxon>
        <taxon>Bacillati</taxon>
        <taxon>Actinomycetota</taxon>
        <taxon>Actinomycetes</taxon>
        <taxon>Micrococcales</taxon>
        <taxon>Micrococcaceae</taxon>
        <taxon>Glutamicibacter</taxon>
    </lineage>
</organism>
<proteinExistence type="predicted"/>
<dbReference type="InterPro" id="IPR008920">
    <property type="entry name" value="TF_FadR/GntR_C"/>
</dbReference>